<evidence type="ECO:0000313" key="2">
    <source>
        <dbReference type="Proteomes" id="UP001189122"/>
    </source>
</evidence>
<dbReference type="Proteomes" id="UP001189122">
    <property type="component" value="Unassembled WGS sequence"/>
</dbReference>
<reference evidence="2" key="1">
    <citation type="journal article" date="2020" name="Sci. Rep.">
        <title>Chromosome-scale genome assembly for the duckweed Spirodela intermedia, integrating cytogenetic maps, PacBio and Oxford Nanopore libraries.</title>
        <authorList>
            <person name="Hoang P.T.N."/>
            <person name="Fiebig A."/>
            <person name="Novak P."/>
            <person name="Macas J."/>
            <person name="Cao H.X."/>
            <person name="Stepanenko A."/>
            <person name="Chen G."/>
            <person name="Borisjuk N."/>
            <person name="Scholz U."/>
            <person name="Schubert I."/>
        </authorList>
    </citation>
    <scope>NUCLEOTIDE SEQUENCE [LARGE SCALE GENOMIC DNA]</scope>
</reference>
<keyword evidence="2" id="KW-1185">Reference proteome</keyword>
<sequence>MEGIEGLDTCCTYDRCPVGIVGFGLWGTIVSSPLGVDIMCPRDGGRKGRRPILFLGHRLLPLDFFKISLLGSPWIGPRLSWVSPSGPPLVGHLAPLGHPVQAPLGLL</sequence>
<proteinExistence type="predicted"/>
<organism evidence="1 2">
    <name type="scientific">Spirodela intermedia</name>
    <name type="common">Intermediate duckweed</name>
    <dbReference type="NCBI Taxonomy" id="51605"/>
    <lineage>
        <taxon>Eukaryota</taxon>
        <taxon>Viridiplantae</taxon>
        <taxon>Streptophyta</taxon>
        <taxon>Embryophyta</taxon>
        <taxon>Tracheophyta</taxon>
        <taxon>Spermatophyta</taxon>
        <taxon>Magnoliopsida</taxon>
        <taxon>Liliopsida</taxon>
        <taxon>Araceae</taxon>
        <taxon>Lemnoideae</taxon>
        <taxon>Spirodela</taxon>
    </lineage>
</organism>
<evidence type="ECO:0000313" key="1">
    <source>
        <dbReference type="EMBL" id="CAA6674722.1"/>
    </source>
</evidence>
<name>A0ABN7EA30_SPIIN</name>
<dbReference type="EMBL" id="CACRZD030000139">
    <property type="protein sequence ID" value="CAA6674722.1"/>
    <property type="molecule type" value="Genomic_DNA"/>
</dbReference>
<protein>
    <submittedName>
        <fullName evidence="1">Uncharacterized protein</fullName>
    </submittedName>
</protein>
<gene>
    <name evidence="1" type="ORF">SI7747_UN021080</name>
</gene>
<accession>A0ABN7EA30</accession>
<comment type="caution">
    <text evidence="1">The sequence shown here is derived from an EMBL/GenBank/DDBJ whole genome shotgun (WGS) entry which is preliminary data.</text>
</comment>